<gene>
    <name evidence="3" type="ORF">MFMK1_002694</name>
</gene>
<dbReference type="Gene3D" id="3.40.50.720">
    <property type="entry name" value="NAD(P)-binding Rossmann-like Domain"/>
    <property type="match status" value="1"/>
</dbReference>
<dbReference type="SUPFAM" id="SSF51735">
    <property type="entry name" value="NAD(P)-binding Rossmann-fold domains"/>
    <property type="match status" value="1"/>
</dbReference>
<keyword evidence="2 3" id="KW-0560">Oxidoreductase</keyword>
<sequence>MNFPSMDVKGKVAVVTGSSKGIGFGMAQGLAYYGADLVIVSRNIDEAAAAAESIKEFGGKAIALKCDVTKKADIKNMVDTTLKEFGKIDILINNAGMNIRKPLVEYEEEEYDKVIATNLKGIFLVGQAVARVMMEQKSGKIINISSIFGGVAMANQAAYASSKGGINQLTRVMAVELAPFNVNVNAIAPAYIKTPMTQGWLSDEERLKEILGSTPMGRTGELSDLVGPAVFLSSEASSFITGHILYVDGGWLAK</sequence>
<dbReference type="InterPro" id="IPR020904">
    <property type="entry name" value="Sc_DH/Rdtase_CS"/>
</dbReference>
<dbReference type="InterPro" id="IPR002347">
    <property type="entry name" value="SDR_fam"/>
</dbReference>
<dbReference type="RefSeq" id="WP_366922249.1">
    <property type="nucleotide sequence ID" value="NZ_CP121694.1"/>
</dbReference>
<dbReference type="PRINTS" id="PR00081">
    <property type="entry name" value="GDHRDH"/>
</dbReference>
<dbReference type="AlphaFoldDB" id="A0AAU0UNF7"/>
<dbReference type="InterPro" id="IPR036291">
    <property type="entry name" value="NAD(P)-bd_dom_sf"/>
</dbReference>
<dbReference type="GO" id="GO:0008206">
    <property type="term" value="P:bile acid metabolic process"/>
    <property type="evidence" value="ECO:0007669"/>
    <property type="project" value="UniProtKB-ARBA"/>
</dbReference>
<evidence type="ECO:0000313" key="3">
    <source>
        <dbReference type="EMBL" id="WRO22853.1"/>
    </source>
</evidence>
<dbReference type="KEGG" id="dbc:MFMK1_002694"/>
<evidence type="ECO:0000313" key="4">
    <source>
        <dbReference type="Proteomes" id="UP001329915"/>
    </source>
</evidence>
<dbReference type="Pfam" id="PF13561">
    <property type="entry name" value="adh_short_C2"/>
    <property type="match status" value="1"/>
</dbReference>
<reference evidence="3 4" key="1">
    <citation type="submission" date="2023-04" db="EMBL/GenBank/DDBJ databases">
        <authorList>
            <person name="Hsu D."/>
        </authorList>
    </citation>
    <scope>NUCLEOTIDE SEQUENCE [LARGE SCALE GENOMIC DNA]</scope>
    <source>
        <strain evidence="3 4">MK1</strain>
    </source>
</reference>
<dbReference type="FunFam" id="3.40.50.720:FF:000084">
    <property type="entry name" value="Short-chain dehydrogenase reductase"/>
    <property type="match status" value="1"/>
</dbReference>
<dbReference type="PRINTS" id="PR00080">
    <property type="entry name" value="SDRFAMILY"/>
</dbReference>
<dbReference type="GO" id="GO:0047936">
    <property type="term" value="F:glucose 1-dehydrogenase [NAD(P)+] activity"/>
    <property type="evidence" value="ECO:0007669"/>
    <property type="project" value="UniProtKB-EC"/>
</dbReference>
<keyword evidence="4" id="KW-1185">Reference proteome</keyword>
<dbReference type="NCBIfam" id="NF005559">
    <property type="entry name" value="PRK07231.1"/>
    <property type="match status" value="1"/>
</dbReference>
<organism evidence="3 4">
    <name type="scientific">Metallumcola ferriviriculae</name>
    <dbReference type="NCBI Taxonomy" id="3039180"/>
    <lineage>
        <taxon>Bacteria</taxon>
        <taxon>Bacillati</taxon>
        <taxon>Bacillota</taxon>
        <taxon>Clostridia</taxon>
        <taxon>Neomoorellales</taxon>
        <taxon>Desulfitibacteraceae</taxon>
        <taxon>Metallumcola</taxon>
    </lineage>
</organism>
<accession>A0AAU0UNF7</accession>
<dbReference type="Proteomes" id="UP001329915">
    <property type="component" value="Chromosome"/>
</dbReference>
<protein>
    <submittedName>
        <fullName evidence="3">Glucose 1-dehydrogenase</fullName>
        <ecNumber evidence="3">1.1.1.47</ecNumber>
    </submittedName>
</protein>
<proteinExistence type="inferred from homology"/>
<dbReference type="PANTHER" id="PTHR42760">
    <property type="entry name" value="SHORT-CHAIN DEHYDROGENASES/REDUCTASES FAMILY MEMBER"/>
    <property type="match status" value="1"/>
</dbReference>
<dbReference type="EMBL" id="CP121694">
    <property type="protein sequence ID" value="WRO22853.1"/>
    <property type="molecule type" value="Genomic_DNA"/>
</dbReference>
<dbReference type="PROSITE" id="PS00061">
    <property type="entry name" value="ADH_SHORT"/>
    <property type="match status" value="1"/>
</dbReference>
<evidence type="ECO:0000256" key="1">
    <source>
        <dbReference type="ARBA" id="ARBA00006484"/>
    </source>
</evidence>
<evidence type="ECO:0000256" key="2">
    <source>
        <dbReference type="ARBA" id="ARBA00023002"/>
    </source>
</evidence>
<name>A0AAU0UNF7_9FIRM</name>
<dbReference type="EC" id="1.1.1.47" evidence="3"/>
<comment type="similarity">
    <text evidence="1">Belongs to the short-chain dehydrogenases/reductases (SDR) family.</text>
</comment>